<protein>
    <submittedName>
        <fullName evidence="3">Uncharacterized protein</fullName>
    </submittedName>
</protein>
<organism evidence="2 3">
    <name type="scientific">Pyricularia grisea</name>
    <name type="common">Crabgrass-specific blast fungus</name>
    <name type="synonym">Magnaporthe grisea</name>
    <dbReference type="NCBI Taxonomy" id="148305"/>
    <lineage>
        <taxon>Eukaryota</taxon>
        <taxon>Fungi</taxon>
        <taxon>Dikarya</taxon>
        <taxon>Ascomycota</taxon>
        <taxon>Pezizomycotina</taxon>
        <taxon>Sordariomycetes</taxon>
        <taxon>Sordariomycetidae</taxon>
        <taxon>Magnaporthales</taxon>
        <taxon>Pyriculariaceae</taxon>
        <taxon>Pyricularia</taxon>
    </lineage>
</organism>
<name>A0A6P8BJ35_PYRGI</name>
<keyword evidence="2" id="KW-1185">Reference proteome</keyword>
<sequence>MSGTSGSGLSSQEPNLWVSGSGSGNTSGLGRTGGATSSMLNKQVYYVDTYQDRLLQGNCLSEAESKARMARKLDAFDKSFQKR</sequence>
<dbReference type="AlphaFoldDB" id="A0A6P8BJ35"/>
<reference evidence="3" key="1">
    <citation type="journal article" date="2019" name="Mol. Biol. Evol.">
        <title>Blast fungal genomes show frequent chromosomal changes, gene gains and losses, and effector gene turnover.</title>
        <authorList>
            <person name="Gomez Luciano L.B."/>
            <person name="Jason Tsai I."/>
            <person name="Chuma I."/>
            <person name="Tosa Y."/>
            <person name="Chen Y.H."/>
            <person name="Li J.Y."/>
            <person name="Li M.Y."/>
            <person name="Jade Lu M.Y."/>
            <person name="Nakayashiki H."/>
            <person name="Li W.H."/>
        </authorList>
    </citation>
    <scope>NUCLEOTIDE SEQUENCE</scope>
    <source>
        <strain evidence="3">NI907</strain>
    </source>
</reference>
<feature type="compositionally biased region" description="Polar residues" evidence="1">
    <location>
        <begin position="1"/>
        <end position="14"/>
    </location>
</feature>
<feature type="compositionally biased region" description="Gly residues" evidence="1">
    <location>
        <begin position="21"/>
        <end position="33"/>
    </location>
</feature>
<dbReference type="GeneID" id="41956628"/>
<dbReference type="KEGG" id="pgri:PgNI_01643"/>
<accession>A0A6P8BJ35</accession>
<proteinExistence type="predicted"/>
<dbReference type="Proteomes" id="UP000515153">
    <property type="component" value="Unplaced"/>
</dbReference>
<evidence type="ECO:0000313" key="3">
    <source>
        <dbReference type="RefSeq" id="XP_030987338.1"/>
    </source>
</evidence>
<gene>
    <name evidence="3" type="ORF">PgNI_01643</name>
</gene>
<reference evidence="3" key="2">
    <citation type="submission" date="2019-10" db="EMBL/GenBank/DDBJ databases">
        <authorList>
            <consortium name="NCBI Genome Project"/>
        </authorList>
    </citation>
    <scope>NUCLEOTIDE SEQUENCE</scope>
    <source>
        <strain evidence="3">NI907</strain>
    </source>
</reference>
<evidence type="ECO:0000313" key="2">
    <source>
        <dbReference type="Proteomes" id="UP000515153"/>
    </source>
</evidence>
<dbReference type="RefSeq" id="XP_030987338.1">
    <property type="nucleotide sequence ID" value="XM_031121715.1"/>
</dbReference>
<feature type="region of interest" description="Disordered" evidence="1">
    <location>
        <begin position="1"/>
        <end position="34"/>
    </location>
</feature>
<evidence type="ECO:0000256" key="1">
    <source>
        <dbReference type="SAM" id="MobiDB-lite"/>
    </source>
</evidence>
<reference evidence="3" key="3">
    <citation type="submission" date="2025-08" db="UniProtKB">
        <authorList>
            <consortium name="RefSeq"/>
        </authorList>
    </citation>
    <scope>IDENTIFICATION</scope>
    <source>
        <strain evidence="3">NI907</strain>
    </source>
</reference>